<protein>
    <recommendedName>
        <fullName evidence="6">Transmembrane protein 119b</fullName>
    </recommendedName>
</protein>
<keyword evidence="2" id="KW-1133">Transmembrane helix</keyword>
<evidence type="ECO:0000313" key="4">
    <source>
        <dbReference type="Ensembl" id="ENSSORP00005019633.1"/>
    </source>
</evidence>
<reference evidence="4" key="2">
    <citation type="submission" date="2025-08" db="UniProtKB">
        <authorList>
            <consortium name="Ensembl"/>
        </authorList>
    </citation>
    <scope>IDENTIFICATION</scope>
</reference>
<dbReference type="AlphaFoldDB" id="A0A672ZTK7"/>
<dbReference type="Pfam" id="PF15724">
    <property type="entry name" value="TMEM119"/>
    <property type="match status" value="1"/>
</dbReference>
<dbReference type="GO" id="GO:0033690">
    <property type="term" value="P:positive regulation of osteoblast proliferation"/>
    <property type="evidence" value="ECO:0007669"/>
    <property type="project" value="TreeGrafter"/>
</dbReference>
<sequence>MPGNMVPSLHLIGVSVGFCVHGALATPLPFYGVLEGSTFEEEVSNFTSSAPTSVLFSEHQPTPGSPAHVDVDFLGQVENFLQENLLLILVVTVLIFVLTVMICAAVFMSHRRKVNAYYPSSFPSKMYASRNLRTSHRPAEDGDPGQTDDRHGPEDTPHDQVLEEQIQRRPEEEEPCQLSVSLEEEGEEPQEPSCLRPSSLLLHSDSATLQLIQGEKTAF</sequence>
<dbReference type="PANTHER" id="PTHR28645:SF1">
    <property type="entry name" value="TRANSMEMBRANE PROTEIN 119"/>
    <property type="match status" value="1"/>
</dbReference>
<evidence type="ECO:0000256" key="1">
    <source>
        <dbReference type="SAM" id="MobiDB-lite"/>
    </source>
</evidence>
<dbReference type="GO" id="GO:0001503">
    <property type="term" value="P:ossification"/>
    <property type="evidence" value="ECO:0007669"/>
    <property type="project" value="InterPro"/>
</dbReference>
<feature type="signal peptide" evidence="3">
    <location>
        <begin position="1"/>
        <end position="25"/>
    </location>
</feature>
<keyword evidence="2" id="KW-0812">Transmembrane</keyword>
<evidence type="ECO:0008006" key="6">
    <source>
        <dbReference type="Google" id="ProtNLM"/>
    </source>
</evidence>
<keyword evidence="2" id="KW-0472">Membrane</keyword>
<organism evidence="4 5">
    <name type="scientific">Sphaeramia orbicularis</name>
    <name type="common">orbiculate cardinalfish</name>
    <dbReference type="NCBI Taxonomy" id="375764"/>
    <lineage>
        <taxon>Eukaryota</taxon>
        <taxon>Metazoa</taxon>
        <taxon>Chordata</taxon>
        <taxon>Craniata</taxon>
        <taxon>Vertebrata</taxon>
        <taxon>Euteleostomi</taxon>
        <taxon>Actinopterygii</taxon>
        <taxon>Neopterygii</taxon>
        <taxon>Teleostei</taxon>
        <taxon>Neoteleostei</taxon>
        <taxon>Acanthomorphata</taxon>
        <taxon>Gobiaria</taxon>
        <taxon>Kurtiformes</taxon>
        <taxon>Apogonoidei</taxon>
        <taxon>Apogonidae</taxon>
        <taxon>Apogoninae</taxon>
        <taxon>Sphaeramia</taxon>
    </lineage>
</organism>
<evidence type="ECO:0000313" key="5">
    <source>
        <dbReference type="Proteomes" id="UP000472271"/>
    </source>
</evidence>
<dbReference type="GO" id="GO:0045669">
    <property type="term" value="P:positive regulation of osteoblast differentiation"/>
    <property type="evidence" value="ECO:0007669"/>
    <property type="project" value="TreeGrafter"/>
</dbReference>
<accession>A0A672ZTK7</accession>
<feature type="compositionally biased region" description="Basic and acidic residues" evidence="1">
    <location>
        <begin position="147"/>
        <end position="171"/>
    </location>
</feature>
<dbReference type="GO" id="GO:0005886">
    <property type="term" value="C:plasma membrane"/>
    <property type="evidence" value="ECO:0007669"/>
    <property type="project" value="TreeGrafter"/>
</dbReference>
<feature type="region of interest" description="Disordered" evidence="1">
    <location>
        <begin position="135"/>
        <end position="201"/>
    </location>
</feature>
<evidence type="ECO:0000256" key="3">
    <source>
        <dbReference type="SAM" id="SignalP"/>
    </source>
</evidence>
<name>A0A672ZTK7_9TELE</name>
<feature type="transmembrane region" description="Helical" evidence="2">
    <location>
        <begin position="85"/>
        <end position="107"/>
    </location>
</feature>
<reference evidence="4" key="3">
    <citation type="submission" date="2025-09" db="UniProtKB">
        <authorList>
            <consortium name="Ensembl"/>
        </authorList>
    </citation>
    <scope>IDENTIFICATION</scope>
</reference>
<proteinExistence type="predicted"/>
<keyword evidence="3" id="KW-0732">Signal</keyword>
<dbReference type="PANTHER" id="PTHR28645">
    <property type="entry name" value="TRANSMEMBRANE PROTEIN 119"/>
    <property type="match status" value="1"/>
</dbReference>
<dbReference type="InParanoid" id="A0A672ZTK7"/>
<dbReference type="GO" id="GO:0030501">
    <property type="term" value="P:positive regulation of bone mineralization"/>
    <property type="evidence" value="ECO:0007669"/>
    <property type="project" value="TreeGrafter"/>
</dbReference>
<dbReference type="Ensembl" id="ENSSORT00005020192.1">
    <property type="protein sequence ID" value="ENSSORP00005019633.1"/>
    <property type="gene ID" value="ENSSORG00005009627.1"/>
</dbReference>
<dbReference type="Proteomes" id="UP000472271">
    <property type="component" value="Chromosome 12"/>
</dbReference>
<dbReference type="InterPro" id="IPR031453">
    <property type="entry name" value="TMEM119"/>
</dbReference>
<keyword evidence="5" id="KW-1185">Reference proteome</keyword>
<reference evidence="4" key="1">
    <citation type="submission" date="2019-06" db="EMBL/GenBank/DDBJ databases">
        <authorList>
            <consortium name="Wellcome Sanger Institute Data Sharing"/>
        </authorList>
    </citation>
    <scope>NUCLEOTIDE SEQUENCE [LARGE SCALE GENOMIC DNA]</scope>
</reference>
<feature type="chain" id="PRO_5025352497" description="Transmembrane protein 119b" evidence="3">
    <location>
        <begin position="26"/>
        <end position="219"/>
    </location>
</feature>
<evidence type="ECO:0000256" key="2">
    <source>
        <dbReference type="SAM" id="Phobius"/>
    </source>
</evidence>